<dbReference type="Proteomes" id="UP000295703">
    <property type="component" value="Unassembled WGS sequence"/>
</dbReference>
<feature type="transmembrane region" description="Helical" evidence="5">
    <location>
        <begin position="157"/>
        <end position="178"/>
    </location>
</feature>
<sequence length="358" mass="38972">MSQTAAGERSPLVFKHASFERDKHSSRTSPSPCRVLRTALRIPRLVWDFTESNFPTFVVPNTAFGVLGALTGAPLTTTTTSADATVSPLRVLLLNMPLAVAFNWYSVLVFDLANQRGPESVEEDLANKPWRPIPSGKVTAEQTRRAMLVVVPLVLGFNYLLGVWREGVFILVLTWLYNDLRGGDTLARDAIIAAAYYLFNTASLKIAVADTGARVARDGHVWAGVISAVILTTMQVQDLKDQAGDRGRGRSTIPLYFGDGFSRVSLAVLVPFWSCVCLYLWRISIWSSATPSGSLFSPLGPVLMTLAVLGSGAMVAAGVLRKRTPESDGRAWRLWCLWTVCLYVLPLAGNGFASLGHV</sequence>
<evidence type="ECO:0000256" key="5">
    <source>
        <dbReference type="SAM" id="Phobius"/>
    </source>
</evidence>
<keyword evidence="3 5" id="KW-1133">Transmembrane helix</keyword>
<dbReference type="GO" id="GO:0016765">
    <property type="term" value="F:transferase activity, transferring alkyl or aryl (other than methyl) groups"/>
    <property type="evidence" value="ECO:0007669"/>
    <property type="project" value="InterPro"/>
</dbReference>
<feature type="transmembrane region" description="Helical" evidence="5">
    <location>
        <begin position="190"/>
        <end position="208"/>
    </location>
</feature>
<dbReference type="GO" id="GO:0016020">
    <property type="term" value="C:membrane"/>
    <property type="evidence" value="ECO:0007669"/>
    <property type="project" value="UniProtKB-SubCell"/>
</dbReference>
<comment type="subcellular location">
    <subcellularLocation>
        <location evidence="1">Membrane</location>
        <topology evidence="1">Multi-pass membrane protein</topology>
    </subcellularLocation>
</comment>
<dbReference type="PANTHER" id="PTHR42723:SF1">
    <property type="entry name" value="CHLOROPHYLL SYNTHASE, CHLOROPLASTIC"/>
    <property type="match status" value="1"/>
</dbReference>
<name>A0A4R8RFS5_COLTR</name>
<dbReference type="EMBL" id="RYZW01000040">
    <property type="protein sequence ID" value="TDZ59765.1"/>
    <property type="molecule type" value="Genomic_DNA"/>
</dbReference>
<evidence type="ECO:0000256" key="1">
    <source>
        <dbReference type="ARBA" id="ARBA00004141"/>
    </source>
</evidence>
<feature type="transmembrane region" description="Helical" evidence="5">
    <location>
        <begin position="91"/>
        <end position="110"/>
    </location>
</feature>
<keyword evidence="2 5" id="KW-0812">Transmembrane</keyword>
<keyword evidence="4 5" id="KW-0472">Membrane</keyword>
<dbReference type="AlphaFoldDB" id="A0A4R8RFS5"/>
<feature type="transmembrane region" description="Helical" evidence="5">
    <location>
        <begin position="332"/>
        <end position="353"/>
    </location>
</feature>
<feature type="transmembrane region" description="Helical" evidence="5">
    <location>
        <begin position="301"/>
        <end position="320"/>
    </location>
</feature>
<organism evidence="6 7">
    <name type="scientific">Colletotrichum trifolii</name>
    <dbReference type="NCBI Taxonomy" id="5466"/>
    <lineage>
        <taxon>Eukaryota</taxon>
        <taxon>Fungi</taxon>
        <taxon>Dikarya</taxon>
        <taxon>Ascomycota</taxon>
        <taxon>Pezizomycotina</taxon>
        <taxon>Sordariomycetes</taxon>
        <taxon>Hypocreomycetidae</taxon>
        <taxon>Glomerellales</taxon>
        <taxon>Glomerellaceae</taxon>
        <taxon>Colletotrichum</taxon>
        <taxon>Colletotrichum orbiculare species complex</taxon>
    </lineage>
</organism>
<evidence type="ECO:0000256" key="4">
    <source>
        <dbReference type="ARBA" id="ARBA00023136"/>
    </source>
</evidence>
<accession>A0A4R8RFS5</accession>
<dbReference type="InterPro" id="IPR000537">
    <property type="entry name" value="UbiA_prenyltransferase"/>
</dbReference>
<dbReference type="STRING" id="5466.A0A4R8RFS5"/>
<reference evidence="6 7" key="1">
    <citation type="submission" date="2018-12" db="EMBL/GenBank/DDBJ databases">
        <title>Genome sequence and assembly of Colletotrichum trifolii.</title>
        <authorList>
            <person name="Gan P."/>
            <person name="Shirasu K."/>
        </authorList>
    </citation>
    <scope>NUCLEOTIDE SEQUENCE [LARGE SCALE GENOMIC DNA]</scope>
    <source>
        <strain evidence="6 7">543-2</strain>
    </source>
</reference>
<dbReference type="Pfam" id="PF01040">
    <property type="entry name" value="UbiA"/>
    <property type="match status" value="1"/>
</dbReference>
<comment type="caution">
    <text evidence="6">The sequence shown here is derived from an EMBL/GenBank/DDBJ whole genome shotgun (WGS) entry which is preliminary data.</text>
</comment>
<evidence type="ECO:0000256" key="3">
    <source>
        <dbReference type="ARBA" id="ARBA00022989"/>
    </source>
</evidence>
<feature type="transmembrane region" description="Helical" evidence="5">
    <location>
        <begin position="260"/>
        <end position="281"/>
    </location>
</feature>
<keyword evidence="7" id="KW-1185">Reference proteome</keyword>
<evidence type="ECO:0000313" key="6">
    <source>
        <dbReference type="EMBL" id="TDZ59765.1"/>
    </source>
</evidence>
<gene>
    <name evidence="6" type="ORF">CTRI78_v005059</name>
</gene>
<protein>
    <submittedName>
        <fullName evidence="6">Fumagillin beta-trans-bergamotene synthase</fullName>
    </submittedName>
</protein>
<evidence type="ECO:0000256" key="2">
    <source>
        <dbReference type="ARBA" id="ARBA00022692"/>
    </source>
</evidence>
<dbReference type="CDD" id="cd13965">
    <property type="entry name" value="PT_UbiA_3"/>
    <property type="match status" value="1"/>
</dbReference>
<proteinExistence type="predicted"/>
<dbReference type="InterPro" id="IPR050475">
    <property type="entry name" value="Prenyltransferase_related"/>
</dbReference>
<evidence type="ECO:0000313" key="7">
    <source>
        <dbReference type="Proteomes" id="UP000295703"/>
    </source>
</evidence>
<dbReference type="PANTHER" id="PTHR42723">
    <property type="entry name" value="CHLOROPHYLL SYNTHASE"/>
    <property type="match status" value="1"/>
</dbReference>